<feature type="transmembrane region" description="Helical" evidence="1">
    <location>
        <begin position="107"/>
        <end position="130"/>
    </location>
</feature>
<dbReference type="OrthoDB" id="956377at2"/>
<sequence>MSTHHANDLKQQIEHILRWEQSSHWRVHDYVYLSELVSRHTQRQVDARELQAFWESSAVPPKPSLDTLASFVDYTDWDDFCSRNAYGVMEVDEETQLLHAPMWEIPVRWVIVLCWLSVITSVVVGILLVWKR</sequence>
<dbReference type="AlphaFoldDB" id="A0A286GMI1"/>
<reference evidence="3" key="1">
    <citation type="submission" date="2017-09" db="EMBL/GenBank/DDBJ databases">
        <authorList>
            <person name="Varghese N."/>
            <person name="Submissions S."/>
        </authorList>
    </citation>
    <scope>NUCLEOTIDE SEQUENCE [LARGE SCALE GENOMIC DNA]</scope>
    <source>
        <strain evidence="3">DSM 29961</strain>
    </source>
</reference>
<evidence type="ECO:0000313" key="3">
    <source>
        <dbReference type="Proteomes" id="UP000219452"/>
    </source>
</evidence>
<proteinExistence type="predicted"/>
<dbReference type="Proteomes" id="UP000219452">
    <property type="component" value="Unassembled WGS sequence"/>
</dbReference>
<evidence type="ECO:0000313" key="2">
    <source>
        <dbReference type="EMBL" id="SOD96738.1"/>
    </source>
</evidence>
<evidence type="ECO:0000256" key="1">
    <source>
        <dbReference type="SAM" id="Phobius"/>
    </source>
</evidence>
<organism evidence="2 3">
    <name type="scientific">Spirosoma fluviale</name>
    <dbReference type="NCBI Taxonomy" id="1597977"/>
    <lineage>
        <taxon>Bacteria</taxon>
        <taxon>Pseudomonadati</taxon>
        <taxon>Bacteroidota</taxon>
        <taxon>Cytophagia</taxon>
        <taxon>Cytophagales</taxon>
        <taxon>Cytophagaceae</taxon>
        <taxon>Spirosoma</taxon>
    </lineage>
</organism>
<keyword evidence="3" id="KW-1185">Reference proteome</keyword>
<dbReference type="EMBL" id="OCNH01000006">
    <property type="protein sequence ID" value="SOD96738.1"/>
    <property type="molecule type" value="Genomic_DNA"/>
</dbReference>
<gene>
    <name evidence="2" type="ORF">SAMN06269250_5470</name>
</gene>
<keyword evidence="1" id="KW-1133">Transmembrane helix</keyword>
<dbReference type="RefSeq" id="WP_097130205.1">
    <property type="nucleotide sequence ID" value="NZ_OCNH01000006.1"/>
</dbReference>
<accession>A0A286GMI1</accession>
<keyword evidence="1" id="KW-0812">Transmembrane</keyword>
<name>A0A286GMI1_9BACT</name>
<protein>
    <submittedName>
        <fullName evidence="2">Uncharacterized protein</fullName>
    </submittedName>
</protein>
<keyword evidence="1" id="KW-0472">Membrane</keyword>